<keyword evidence="3 10" id="KW-0812">Transmembrane</keyword>
<accession>A0A0M9DMW3</accession>
<feature type="binding site" evidence="10">
    <location>
        <position position="69"/>
    </location>
    <ligand>
        <name>Na(+)</name>
        <dbReference type="ChEBI" id="CHEBI:29101"/>
        <note>structural</note>
    </ligand>
</feature>
<comment type="caution">
    <text evidence="11">The sequence shown here is derived from an EMBL/GenBank/DDBJ whole genome shotgun (WGS) entry which is preliminary data.</text>
</comment>
<organism evidence="11 12">
    <name type="scientific">Lysinibacillus macroides</name>
    <dbReference type="NCBI Taxonomy" id="33935"/>
    <lineage>
        <taxon>Bacteria</taxon>
        <taxon>Bacillati</taxon>
        <taxon>Bacillota</taxon>
        <taxon>Bacilli</taxon>
        <taxon>Bacillales</taxon>
        <taxon>Bacillaceae</taxon>
        <taxon>Lysinibacillus</taxon>
    </lineage>
</organism>
<dbReference type="PATRIC" id="fig|33935.3.peg.1265"/>
<evidence type="ECO:0000256" key="8">
    <source>
        <dbReference type="ARBA" id="ARBA00035585"/>
    </source>
</evidence>
<keyword evidence="12" id="KW-1185">Reference proteome</keyword>
<dbReference type="GO" id="GO:0140114">
    <property type="term" value="P:cellular detoxification of fluoride"/>
    <property type="evidence" value="ECO:0007669"/>
    <property type="project" value="UniProtKB-UniRule"/>
</dbReference>
<feature type="transmembrane region" description="Helical" evidence="10">
    <location>
        <begin position="90"/>
        <end position="112"/>
    </location>
</feature>
<dbReference type="EMBL" id="LGCI01000005">
    <property type="protein sequence ID" value="KOY83382.1"/>
    <property type="molecule type" value="Genomic_DNA"/>
</dbReference>
<evidence type="ECO:0000313" key="12">
    <source>
        <dbReference type="Proteomes" id="UP000037977"/>
    </source>
</evidence>
<dbReference type="GO" id="GO:0062054">
    <property type="term" value="F:fluoride channel activity"/>
    <property type="evidence" value="ECO:0007669"/>
    <property type="project" value="UniProtKB-UniRule"/>
</dbReference>
<dbReference type="OrthoDB" id="9799631at2"/>
<evidence type="ECO:0000256" key="5">
    <source>
        <dbReference type="ARBA" id="ARBA00023136"/>
    </source>
</evidence>
<evidence type="ECO:0000256" key="10">
    <source>
        <dbReference type="HAMAP-Rule" id="MF_00454"/>
    </source>
</evidence>
<comment type="function">
    <text evidence="9 10">Fluoride-specific ion channel. Important for reducing fluoride concentration in the cell, thus reducing its toxicity.</text>
</comment>
<keyword evidence="6 10" id="KW-0407">Ion channel</keyword>
<gene>
    <name evidence="10" type="primary">fluC</name>
    <name evidence="10" type="synonym">crcB</name>
    <name evidence="11" type="ORF">ADM90_08945</name>
</gene>
<dbReference type="Proteomes" id="UP000037977">
    <property type="component" value="Unassembled WGS sequence"/>
</dbReference>
<dbReference type="PANTHER" id="PTHR28259:SF1">
    <property type="entry name" value="FLUORIDE EXPORT PROTEIN 1-RELATED"/>
    <property type="match status" value="1"/>
</dbReference>
<evidence type="ECO:0000256" key="2">
    <source>
        <dbReference type="ARBA" id="ARBA00022475"/>
    </source>
</evidence>
<dbReference type="Pfam" id="PF02537">
    <property type="entry name" value="CRCB"/>
    <property type="match status" value="1"/>
</dbReference>
<keyword evidence="10" id="KW-0813">Transport</keyword>
<dbReference type="STRING" id="33935.ADM90_08945"/>
<name>A0A0M9DMW3_9BACI</name>
<dbReference type="NCBIfam" id="TIGR00494">
    <property type="entry name" value="crcB"/>
    <property type="match status" value="1"/>
</dbReference>
<sequence>MKSFFTVGIGGFLGAICRYSLSLAIPNASGFPFATLCINLLGCLCLAWLFTTFTKRTPIIVGIGTGFLGAFTTFSTFSLETLLLLQHSEWLQAIVYSLGSVGGGLICAWMGIQLARRLTA</sequence>
<dbReference type="HAMAP" id="MF_00454">
    <property type="entry name" value="FluC"/>
    <property type="match status" value="1"/>
</dbReference>
<evidence type="ECO:0000256" key="7">
    <source>
        <dbReference type="ARBA" id="ARBA00035120"/>
    </source>
</evidence>
<evidence type="ECO:0000256" key="9">
    <source>
        <dbReference type="ARBA" id="ARBA00049940"/>
    </source>
</evidence>
<keyword evidence="2 10" id="KW-1003">Cell membrane</keyword>
<comment type="similarity">
    <text evidence="7 10">Belongs to the fluoride channel Fluc/FEX (TC 1.A.43) family.</text>
</comment>
<protein>
    <recommendedName>
        <fullName evidence="10">Fluoride-specific ion channel FluC</fullName>
    </recommendedName>
</protein>
<comment type="activity regulation">
    <text evidence="10">Na(+) is not transported, but it plays an essential structural role and its presence is essential for fluoride channel function.</text>
</comment>
<dbReference type="AlphaFoldDB" id="A0A0M9DMW3"/>
<reference evidence="11 12" key="1">
    <citation type="submission" date="2015-07" db="EMBL/GenBank/DDBJ databases">
        <title>Genome sequencing project for genomic taxonomy and phylogenomics of Bacillus-like bacteria.</title>
        <authorList>
            <person name="Liu B."/>
            <person name="Wang J."/>
            <person name="Zhu Y."/>
            <person name="Liu G."/>
            <person name="Chen Q."/>
            <person name="Chen Z."/>
            <person name="Che J."/>
            <person name="Ge C."/>
            <person name="Shi H."/>
            <person name="Pan Z."/>
            <person name="Liu X."/>
        </authorList>
    </citation>
    <scope>NUCLEOTIDE SEQUENCE [LARGE SCALE GENOMIC DNA]</scope>
    <source>
        <strain evidence="11 12">DSM 54</strain>
    </source>
</reference>
<keyword evidence="5 10" id="KW-0472">Membrane</keyword>
<dbReference type="GO" id="GO:0046872">
    <property type="term" value="F:metal ion binding"/>
    <property type="evidence" value="ECO:0007669"/>
    <property type="project" value="UniProtKB-KW"/>
</dbReference>
<keyword evidence="10" id="KW-0406">Ion transport</keyword>
<dbReference type="GO" id="GO:0005886">
    <property type="term" value="C:plasma membrane"/>
    <property type="evidence" value="ECO:0007669"/>
    <property type="project" value="UniProtKB-SubCell"/>
</dbReference>
<comment type="subcellular location">
    <subcellularLocation>
        <location evidence="1 10">Cell membrane</location>
        <topology evidence="1 10">Multi-pass membrane protein</topology>
    </subcellularLocation>
</comment>
<evidence type="ECO:0000313" key="11">
    <source>
        <dbReference type="EMBL" id="KOY83382.1"/>
    </source>
</evidence>
<comment type="catalytic activity">
    <reaction evidence="8">
        <text>fluoride(in) = fluoride(out)</text>
        <dbReference type="Rhea" id="RHEA:76159"/>
        <dbReference type="ChEBI" id="CHEBI:17051"/>
    </reaction>
    <physiologicalReaction direction="left-to-right" evidence="8">
        <dbReference type="Rhea" id="RHEA:76160"/>
    </physiologicalReaction>
</comment>
<keyword evidence="10" id="KW-0915">Sodium</keyword>
<feature type="transmembrane region" description="Helical" evidence="10">
    <location>
        <begin position="32"/>
        <end position="51"/>
    </location>
</feature>
<dbReference type="RefSeq" id="WP_053994622.1">
    <property type="nucleotide sequence ID" value="NZ_CP065643.1"/>
</dbReference>
<feature type="transmembrane region" description="Helical" evidence="10">
    <location>
        <begin position="58"/>
        <end position="78"/>
    </location>
</feature>
<dbReference type="PANTHER" id="PTHR28259">
    <property type="entry name" value="FLUORIDE EXPORT PROTEIN 1-RELATED"/>
    <property type="match status" value="1"/>
</dbReference>
<evidence type="ECO:0000256" key="1">
    <source>
        <dbReference type="ARBA" id="ARBA00004651"/>
    </source>
</evidence>
<evidence type="ECO:0000256" key="4">
    <source>
        <dbReference type="ARBA" id="ARBA00022989"/>
    </source>
</evidence>
<proteinExistence type="inferred from homology"/>
<dbReference type="InterPro" id="IPR003691">
    <property type="entry name" value="FluC"/>
</dbReference>
<feature type="binding site" evidence="10">
    <location>
        <position position="72"/>
    </location>
    <ligand>
        <name>Na(+)</name>
        <dbReference type="ChEBI" id="CHEBI:29101"/>
        <note>structural</note>
    </ligand>
</feature>
<evidence type="ECO:0000256" key="6">
    <source>
        <dbReference type="ARBA" id="ARBA00023303"/>
    </source>
</evidence>
<keyword evidence="4 10" id="KW-1133">Transmembrane helix</keyword>
<keyword evidence="10" id="KW-0479">Metal-binding</keyword>
<evidence type="ECO:0000256" key="3">
    <source>
        <dbReference type="ARBA" id="ARBA00022692"/>
    </source>
</evidence>